<dbReference type="AlphaFoldDB" id="A0A2T4JZ39"/>
<gene>
    <name evidence="9" type="ORF">C5F48_03015</name>
</gene>
<comment type="caution">
    <text evidence="9">The sequence shown here is derived from an EMBL/GenBank/DDBJ whole genome shotgun (WGS) entry which is preliminary data.</text>
</comment>
<dbReference type="Gene3D" id="2.60.130.10">
    <property type="entry name" value="Aromatic compound dioxygenase"/>
    <property type="match status" value="1"/>
</dbReference>
<evidence type="ECO:0000256" key="3">
    <source>
        <dbReference type="ARBA" id="ARBA00022723"/>
    </source>
</evidence>
<proteinExistence type="inferred from homology"/>
<keyword evidence="10" id="KW-1185">Reference proteome</keyword>
<dbReference type="PROSITE" id="PS00083">
    <property type="entry name" value="INTRADIOL_DIOXYGENAS"/>
    <property type="match status" value="1"/>
</dbReference>
<evidence type="ECO:0000259" key="8">
    <source>
        <dbReference type="PROSITE" id="PS00083"/>
    </source>
</evidence>
<dbReference type="EMBL" id="PZKG01000008">
    <property type="protein sequence ID" value="PTE23189.1"/>
    <property type="molecule type" value="Genomic_DNA"/>
</dbReference>
<dbReference type="InterPro" id="IPR050770">
    <property type="entry name" value="Intradiol_RC_Dioxygenase"/>
</dbReference>
<evidence type="ECO:0000313" key="10">
    <source>
        <dbReference type="Proteomes" id="UP000241010"/>
    </source>
</evidence>
<comment type="similarity">
    <text evidence="2">Belongs to the intradiol ring-cleavage dioxygenase family.</text>
</comment>
<evidence type="ECO:0000256" key="2">
    <source>
        <dbReference type="ARBA" id="ARBA00007825"/>
    </source>
</evidence>
<evidence type="ECO:0000256" key="1">
    <source>
        <dbReference type="ARBA" id="ARBA00001965"/>
    </source>
</evidence>
<keyword evidence="4 9" id="KW-0223">Dioxygenase</keyword>
<evidence type="ECO:0000313" key="9">
    <source>
        <dbReference type="EMBL" id="PTE23189.1"/>
    </source>
</evidence>
<evidence type="ECO:0000256" key="5">
    <source>
        <dbReference type="ARBA" id="ARBA00023002"/>
    </source>
</evidence>
<dbReference type="GO" id="GO:0018576">
    <property type="term" value="F:catechol 1,2-dioxygenase activity"/>
    <property type="evidence" value="ECO:0007669"/>
    <property type="project" value="InterPro"/>
</dbReference>
<dbReference type="GO" id="GO:0008199">
    <property type="term" value="F:ferric iron binding"/>
    <property type="evidence" value="ECO:0007669"/>
    <property type="project" value="InterPro"/>
</dbReference>
<evidence type="ECO:0000256" key="7">
    <source>
        <dbReference type="SAM" id="MobiDB-lite"/>
    </source>
</evidence>
<dbReference type="InterPro" id="IPR000627">
    <property type="entry name" value="Intradiol_dOase_C"/>
</dbReference>
<dbReference type="PANTHER" id="PTHR33711">
    <property type="entry name" value="DIOXYGENASE, PUTATIVE (AFU_ORTHOLOGUE AFUA_2G02910)-RELATED"/>
    <property type="match status" value="1"/>
</dbReference>
<feature type="region of interest" description="Disordered" evidence="7">
    <location>
        <begin position="1"/>
        <end position="23"/>
    </location>
</feature>
<dbReference type="Proteomes" id="UP000241010">
    <property type="component" value="Unassembled WGS sequence"/>
</dbReference>
<comment type="cofactor">
    <cofactor evidence="1">
        <name>Fe(3+)</name>
        <dbReference type="ChEBI" id="CHEBI:29034"/>
    </cofactor>
</comment>
<evidence type="ECO:0000256" key="4">
    <source>
        <dbReference type="ARBA" id="ARBA00022964"/>
    </source>
</evidence>
<keyword evidence="6" id="KW-0408">Iron</keyword>
<evidence type="ECO:0000256" key="6">
    <source>
        <dbReference type="ARBA" id="ARBA00023004"/>
    </source>
</evidence>
<dbReference type="InterPro" id="IPR015889">
    <property type="entry name" value="Intradiol_dOase_core"/>
</dbReference>
<dbReference type="InterPro" id="IPR007535">
    <property type="entry name" value="Catechol_dOase_N"/>
</dbReference>
<feature type="domain" description="Intradiol ring-cleavage dioxygenases" evidence="8">
    <location>
        <begin position="145"/>
        <end position="173"/>
    </location>
</feature>
<name>A0A2T4JZ39_9RHOB</name>
<protein>
    <submittedName>
        <fullName evidence="9">6-chlorohydroxyquinol-1,2-dioxygenase</fullName>
    </submittedName>
</protein>
<sequence>MQGERSVLPVGAAPQADSSTVKDHDGAAFSARLAGLPTGRLGQGLAVLVDALDGLVRELQLTPAEFRQVLDYLTEVGHAADARRQEWVLLADTLGLSMLVEDLNSPRPAGCTPNTVAGPFYRADAPLRDNGGSISLDGKGVPLQVRGRVLSLDGMALPGASVEVWQADGQGKYENQEPDLQPENNLRGRLRTDGQGRFAFRSVMPGGYDLPSDGPVGRLMTRLGLCLARPAHIHFRVSAEGHERLTTHIFDRADPAIGRDAIFGVKPELLADFRAAPLDGGVTGRALDLDLVLCPLRQG</sequence>
<dbReference type="Pfam" id="PF00775">
    <property type="entry name" value="Dioxygenase_C"/>
    <property type="match status" value="1"/>
</dbReference>
<reference evidence="9 10" key="1">
    <citation type="submission" date="2018-03" db="EMBL/GenBank/DDBJ databases">
        <title>Cereibacter changlensis.</title>
        <authorList>
            <person name="Meyer T.E."/>
            <person name="Miller S."/>
            <person name="Lodha T."/>
            <person name="Gandham S."/>
            <person name="Chintalapati S."/>
            <person name="Chintalapati V.R."/>
        </authorList>
    </citation>
    <scope>NUCLEOTIDE SEQUENCE [LARGE SCALE GENOMIC DNA]</scope>
    <source>
        <strain evidence="9 10">JA139</strain>
    </source>
</reference>
<keyword evidence="5" id="KW-0560">Oxidoreductase</keyword>
<organism evidence="9 10">
    <name type="scientific">Cereibacter changlensis JA139</name>
    <dbReference type="NCBI Taxonomy" id="1188249"/>
    <lineage>
        <taxon>Bacteria</taxon>
        <taxon>Pseudomonadati</taxon>
        <taxon>Pseudomonadota</taxon>
        <taxon>Alphaproteobacteria</taxon>
        <taxon>Rhodobacterales</taxon>
        <taxon>Paracoccaceae</taxon>
        <taxon>Cereibacter</taxon>
    </lineage>
</organism>
<dbReference type="SUPFAM" id="SSF49482">
    <property type="entry name" value="Aromatic compound dioxygenase"/>
    <property type="match status" value="1"/>
</dbReference>
<keyword evidence="3" id="KW-0479">Metal-binding</keyword>
<accession>A0A2T4JZ39</accession>
<dbReference type="OrthoDB" id="9800887at2"/>
<dbReference type="PANTHER" id="PTHR33711:SF7">
    <property type="entry name" value="INTRADIOL RING-CLEAVAGE DIOXYGENASES DOMAIN-CONTAINING PROTEIN-RELATED"/>
    <property type="match status" value="1"/>
</dbReference>
<dbReference type="GO" id="GO:0009712">
    <property type="term" value="P:catechol-containing compound metabolic process"/>
    <property type="evidence" value="ECO:0007669"/>
    <property type="project" value="InterPro"/>
</dbReference>
<dbReference type="RefSeq" id="WP_107662427.1">
    <property type="nucleotide sequence ID" value="NZ_PZKG01000008.1"/>
</dbReference>
<dbReference type="Pfam" id="PF04444">
    <property type="entry name" value="Dioxygenase_N"/>
    <property type="match status" value="1"/>
</dbReference>